<keyword evidence="6" id="KW-1185">Reference proteome</keyword>
<dbReference type="GO" id="GO:0003677">
    <property type="term" value="F:DNA binding"/>
    <property type="evidence" value="ECO:0007669"/>
    <property type="project" value="UniProtKB-KW"/>
</dbReference>
<keyword evidence="1" id="KW-0805">Transcription regulation</keyword>
<accession>A0A892I587</accession>
<evidence type="ECO:0000256" key="1">
    <source>
        <dbReference type="ARBA" id="ARBA00023015"/>
    </source>
</evidence>
<evidence type="ECO:0000256" key="3">
    <source>
        <dbReference type="ARBA" id="ARBA00023163"/>
    </source>
</evidence>
<evidence type="ECO:0000313" key="6">
    <source>
        <dbReference type="Proteomes" id="UP000625568"/>
    </source>
</evidence>
<evidence type="ECO:0000256" key="2">
    <source>
        <dbReference type="ARBA" id="ARBA00023125"/>
    </source>
</evidence>
<proteinExistence type="predicted"/>
<dbReference type="SUPFAM" id="SSF46894">
    <property type="entry name" value="C-terminal effector domain of the bipartite response regulators"/>
    <property type="match status" value="1"/>
</dbReference>
<reference evidence="5 6" key="1">
    <citation type="submission" date="2021-02" db="EMBL/GenBank/DDBJ databases">
        <title>FDA dAtabase for Regulatory Grade micrObial Sequences (FDA-ARGOS): Supporting development and validation of Infectious Disease Dx tests.</title>
        <authorList>
            <person name="Minogue T."/>
            <person name="Wolcott M."/>
            <person name="Wasieloski L."/>
            <person name="Aguilar W."/>
            <person name="Moore D."/>
            <person name="Jaissle J."/>
            <person name="Tallon L."/>
            <person name="Sadzewicz L."/>
            <person name="Zhao X."/>
            <person name="Boylan J."/>
            <person name="Ott S."/>
            <person name="Bowen H."/>
            <person name="Vavikolanu K."/>
            <person name="Mehta A."/>
            <person name="Aluvathingal J."/>
            <person name="Nadendla S."/>
            <person name="Yan Y."/>
            <person name="Sichtig H."/>
        </authorList>
    </citation>
    <scope>NUCLEOTIDE SEQUENCE [LARGE SCALE GENOMIC DNA]</scope>
    <source>
        <strain evidence="5 6">FDAARGOS_1272</strain>
    </source>
</reference>
<sequence length="244" mass="26025">MSTFTSARFAECIRAAGFDDFVATLVQALNQTVSIDCAVLVDVGPDGTRLSSCASHRAGPCFDPSAEAIACASVFGAWRTCERSAGKARALRDPVLLHRSTDECADRSLYGSVPMADRCFVVLPRGDNTAILGLYRRPGNRSFCDADRHAISAAIDVVAALADIHLRIGAVRNVPRDVEQAWNAGLSDRERAVARLLARGETSRTIAAMLGVAPTSVITYKKRAFVKLGVTRQCELTALVGALG</sequence>
<dbReference type="AlphaFoldDB" id="A0A892I587"/>
<dbReference type="CDD" id="cd06170">
    <property type="entry name" value="LuxR_C_like"/>
    <property type="match status" value="1"/>
</dbReference>
<dbReference type="InterPro" id="IPR016032">
    <property type="entry name" value="Sig_transdc_resp-reg_C-effctor"/>
</dbReference>
<dbReference type="Proteomes" id="UP000625568">
    <property type="component" value="Chromosome 2"/>
</dbReference>
<dbReference type="Gene3D" id="1.10.10.10">
    <property type="entry name" value="Winged helix-like DNA-binding domain superfamily/Winged helix DNA-binding domain"/>
    <property type="match status" value="1"/>
</dbReference>
<dbReference type="SMART" id="SM00421">
    <property type="entry name" value="HTH_LUXR"/>
    <property type="match status" value="1"/>
</dbReference>
<dbReference type="InterPro" id="IPR000792">
    <property type="entry name" value="Tscrpt_reg_LuxR_C"/>
</dbReference>
<dbReference type="PANTHER" id="PTHR44688:SF16">
    <property type="entry name" value="DNA-BINDING TRANSCRIPTIONAL ACTIVATOR DEVR_DOSR"/>
    <property type="match status" value="1"/>
</dbReference>
<keyword evidence="2" id="KW-0238">DNA-binding</keyword>
<dbReference type="PANTHER" id="PTHR44688">
    <property type="entry name" value="DNA-BINDING TRANSCRIPTIONAL ACTIVATOR DEVR_DOSR"/>
    <property type="match status" value="1"/>
</dbReference>
<dbReference type="PRINTS" id="PR00038">
    <property type="entry name" value="HTHLUXR"/>
</dbReference>
<dbReference type="PROSITE" id="PS50043">
    <property type="entry name" value="HTH_LUXR_2"/>
    <property type="match status" value="1"/>
</dbReference>
<dbReference type="PROSITE" id="PS00622">
    <property type="entry name" value="HTH_LUXR_1"/>
    <property type="match status" value="1"/>
</dbReference>
<gene>
    <name evidence="5" type="ORF">I6K02_18705</name>
</gene>
<dbReference type="Pfam" id="PF00196">
    <property type="entry name" value="GerE"/>
    <property type="match status" value="1"/>
</dbReference>
<protein>
    <recommendedName>
        <fullName evidence="4">HTH luxR-type domain-containing protein</fullName>
    </recommendedName>
</protein>
<dbReference type="InterPro" id="IPR036388">
    <property type="entry name" value="WH-like_DNA-bd_sf"/>
</dbReference>
<evidence type="ECO:0000259" key="4">
    <source>
        <dbReference type="PROSITE" id="PS50043"/>
    </source>
</evidence>
<dbReference type="GO" id="GO:0006355">
    <property type="term" value="P:regulation of DNA-templated transcription"/>
    <property type="evidence" value="ECO:0007669"/>
    <property type="project" value="InterPro"/>
</dbReference>
<evidence type="ECO:0000313" key="5">
    <source>
        <dbReference type="EMBL" id="QRO80363.1"/>
    </source>
</evidence>
<feature type="domain" description="HTH luxR-type" evidence="4">
    <location>
        <begin position="179"/>
        <end position="244"/>
    </location>
</feature>
<dbReference type="RefSeq" id="WP_158380442.1">
    <property type="nucleotide sequence ID" value="NZ_CABVPR010000025.1"/>
</dbReference>
<name>A0A892I587_9BURK</name>
<keyword evidence="3" id="KW-0804">Transcription</keyword>
<dbReference type="GeneID" id="93130313"/>
<organism evidence="5 6">
    <name type="scientific">Burkholderia dolosa</name>
    <dbReference type="NCBI Taxonomy" id="152500"/>
    <lineage>
        <taxon>Bacteria</taxon>
        <taxon>Pseudomonadati</taxon>
        <taxon>Pseudomonadota</taxon>
        <taxon>Betaproteobacteria</taxon>
        <taxon>Burkholderiales</taxon>
        <taxon>Burkholderiaceae</taxon>
        <taxon>Burkholderia</taxon>
        <taxon>Burkholderia cepacia complex</taxon>
    </lineage>
</organism>
<dbReference type="EMBL" id="CP069483">
    <property type="protein sequence ID" value="QRO80363.1"/>
    <property type="molecule type" value="Genomic_DNA"/>
</dbReference>